<evidence type="ECO:0000313" key="1">
    <source>
        <dbReference type="EMBL" id="SIS60261.1"/>
    </source>
</evidence>
<keyword evidence="2" id="KW-1185">Reference proteome</keyword>
<organism evidence="1 2">
    <name type="scientific">Insolitispirillum peregrinum</name>
    <dbReference type="NCBI Taxonomy" id="80876"/>
    <lineage>
        <taxon>Bacteria</taxon>
        <taxon>Pseudomonadati</taxon>
        <taxon>Pseudomonadota</taxon>
        <taxon>Alphaproteobacteria</taxon>
        <taxon>Rhodospirillales</taxon>
        <taxon>Novispirillaceae</taxon>
        <taxon>Insolitispirillum</taxon>
    </lineage>
</organism>
<proteinExistence type="predicted"/>
<dbReference type="RefSeq" id="WP_139332807.1">
    <property type="nucleotide sequence ID" value="NZ_FTOA01000002.1"/>
</dbReference>
<dbReference type="Proteomes" id="UP000185678">
    <property type="component" value="Unassembled WGS sequence"/>
</dbReference>
<accession>A0A1N7KF92</accession>
<gene>
    <name evidence="1" type="ORF">SAMN05421779_102748</name>
</gene>
<name>A0A1N7KF92_9PROT</name>
<protein>
    <submittedName>
        <fullName evidence="1">Uncharacterized protein</fullName>
    </submittedName>
</protein>
<evidence type="ECO:0000313" key="2">
    <source>
        <dbReference type="Proteomes" id="UP000185678"/>
    </source>
</evidence>
<dbReference type="AlphaFoldDB" id="A0A1N7KF92"/>
<dbReference type="STRING" id="80876.SAMN05421779_102748"/>
<sequence>MGDHLLKNVIKRSEVLLDHADDPVRDTFSEARALQNCLRYLLRDASELRLDMTSRLLAAAIEAVDTELQSRQN</sequence>
<dbReference type="EMBL" id="FTOA01000002">
    <property type="protein sequence ID" value="SIS60261.1"/>
    <property type="molecule type" value="Genomic_DNA"/>
</dbReference>
<reference evidence="1 2" key="1">
    <citation type="submission" date="2017-01" db="EMBL/GenBank/DDBJ databases">
        <authorList>
            <person name="Mah S.A."/>
            <person name="Swanson W.J."/>
            <person name="Moy G.W."/>
            <person name="Vacquier V.D."/>
        </authorList>
    </citation>
    <scope>NUCLEOTIDE SEQUENCE [LARGE SCALE GENOMIC DNA]</scope>
    <source>
        <strain evidence="1 2">DSM 11589</strain>
    </source>
</reference>